<organism evidence="16 17">
    <name type="scientific">Eptatretus burgeri</name>
    <name type="common">Inshore hagfish</name>
    <dbReference type="NCBI Taxonomy" id="7764"/>
    <lineage>
        <taxon>Eukaryota</taxon>
        <taxon>Metazoa</taxon>
        <taxon>Chordata</taxon>
        <taxon>Craniata</taxon>
        <taxon>Vertebrata</taxon>
        <taxon>Cyclostomata</taxon>
        <taxon>Myxini</taxon>
        <taxon>Myxiniformes</taxon>
        <taxon>Myxinidae</taxon>
        <taxon>Eptatretinae</taxon>
        <taxon>Eptatretus</taxon>
    </lineage>
</organism>
<feature type="transmembrane region" description="Helical" evidence="14">
    <location>
        <begin position="892"/>
        <end position="912"/>
    </location>
</feature>
<dbReference type="Ensembl" id="ENSEBUT00000022448.1">
    <property type="protein sequence ID" value="ENSEBUP00000021872.1"/>
    <property type="gene ID" value="ENSEBUG00000013493.1"/>
</dbReference>
<evidence type="ECO:0000256" key="1">
    <source>
        <dbReference type="ARBA" id="ARBA00004141"/>
    </source>
</evidence>
<dbReference type="Proteomes" id="UP000694388">
    <property type="component" value="Unplaced"/>
</dbReference>
<evidence type="ECO:0000256" key="12">
    <source>
        <dbReference type="ARBA" id="ARBA00036634"/>
    </source>
</evidence>
<evidence type="ECO:0000256" key="14">
    <source>
        <dbReference type="SAM" id="Phobius"/>
    </source>
</evidence>
<dbReference type="Pfam" id="PF00520">
    <property type="entry name" value="Ion_trans"/>
    <property type="match status" value="1"/>
</dbReference>
<dbReference type="Pfam" id="PF12796">
    <property type="entry name" value="Ank_2"/>
    <property type="match status" value="4"/>
</dbReference>
<feature type="transmembrane region" description="Helical" evidence="14">
    <location>
        <begin position="868"/>
        <end position="886"/>
    </location>
</feature>
<keyword evidence="7 13" id="KW-0040">ANK repeat</keyword>
<dbReference type="InterPro" id="IPR005821">
    <property type="entry name" value="Ion_trans_dom"/>
</dbReference>
<keyword evidence="10" id="KW-0325">Glycoprotein</keyword>
<evidence type="ECO:0000256" key="13">
    <source>
        <dbReference type="PROSITE-ProRule" id="PRU00023"/>
    </source>
</evidence>
<dbReference type="PANTHER" id="PTHR47143">
    <property type="entry name" value="TRANSIENT RECEPTOR POTENTIAL CATION CHANNEL PROTEIN PAINLESS"/>
    <property type="match status" value="1"/>
</dbReference>
<dbReference type="Gene3D" id="1.25.40.20">
    <property type="entry name" value="Ankyrin repeat-containing domain"/>
    <property type="match status" value="4"/>
</dbReference>
<evidence type="ECO:0000256" key="6">
    <source>
        <dbReference type="ARBA" id="ARBA00022989"/>
    </source>
</evidence>
<evidence type="ECO:0000256" key="10">
    <source>
        <dbReference type="ARBA" id="ARBA00023180"/>
    </source>
</evidence>
<feature type="transmembrane region" description="Helical" evidence="14">
    <location>
        <begin position="932"/>
        <end position="954"/>
    </location>
</feature>
<keyword evidence="17" id="KW-1185">Reference proteome</keyword>
<feature type="repeat" description="ANK" evidence="13">
    <location>
        <begin position="374"/>
        <end position="406"/>
    </location>
</feature>
<feature type="repeat" description="ANK" evidence="13">
    <location>
        <begin position="304"/>
        <end position="336"/>
    </location>
</feature>
<evidence type="ECO:0000256" key="9">
    <source>
        <dbReference type="ARBA" id="ARBA00023136"/>
    </source>
</evidence>
<evidence type="ECO:0000256" key="11">
    <source>
        <dbReference type="ARBA" id="ARBA00023303"/>
    </source>
</evidence>
<dbReference type="PRINTS" id="PR01415">
    <property type="entry name" value="ANKYRIN"/>
</dbReference>
<dbReference type="SUPFAM" id="SSF48403">
    <property type="entry name" value="Ankyrin repeat"/>
    <property type="match status" value="2"/>
</dbReference>
<keyword evidence="11" id="KW-0407">Ion channel</keyword>
<feature type="repeat" description="ANK" evidence="13">
    <location>
        <begin position="547"/>
        <end position="572"/>
    </location>
</feature>
<dbReference type="InterPro" id="IPR002110">
    <property type="entry name" value="Ankyrin_rpt"/>
</dbReference>
<evidence type="ECO:0000256" key="8">
    <source>
        <dbReference type="ARBA" id="ARBA00023065"/>
    </source>
</evidence>
<reference evidence="16" key="2">
    <citation type="submission" date="2025-09" db="UniProtKB">
        <authorList>
            <consortium name="Ensembl"/>
        </authorList>
    </citation>
    <scope>IDENTIFICATION</scope>
</reference>
<dbReference type="PROSITE" id="PS50088">
    <property type="entry name" value="ANK_REPEAT"/>
    <property type="match status" value="8"/>
</dbReference>
<keyword evidence="9 14" id="KW-0472">Membrane</keyword>
<comment type="catalytic activity">
    <reaction evidence="12">
        <text>Ca(2+)(in) = Ca(2+)(out)</text>
        <dbReference type="Rhea" id="RHEA:29671"/>
        <dbReference type="ChEBI" id="CHEBI:29108"/>
    </reaction>
</comment>
<evidence type="ECO:0000256" key="3">
    <source>
        <dbReference type="ARBA" id="ARBA00022606"/>
    </source>
</evidence>
<dbReference type="SMART" id="SM00248">
    <property type="entry name" value="ANK"/>
    <property type="match status" value="15"/>
</dbReference>
<feature type="transmembrane region" description="Helical" evidence="14">
    <location>
        <begin position="834"/>
        <end position="856"/>
    </location>
</feature>
<name>A0A8C4QZE1_EPTBU</name>
<dbReference type="GeneTree" id="ENSGT00940000156118"/>
<comment type="subcellular location">
    <subcellularLocation>
        <location evidence="1">Membrane</location>
        <topology evidence="1">Multi-pass membrane protein</topology>
    </subcellularLocation>
</comment>
<keyword evidence="6 14" id="KW-1133">Transmembrane helix</keyword>
<sequence length="982" mass="111181">MEYLMALYFQVSYKCYPVASPWRRSGNDQWQLMSSQAKTGRSSMFLNEDGQRSDKDWNADDGRSSRFVSVFSRNKRKSCLKGINDLNFVCKLEEKNAGVHKLVADGNLYELQELINSFPECLKVWNNEGHLPLHHAASLGQNDILNLIATCVKTIELNEKDKEGNTALHLAADRGHTETIRILLSLEADPNSLNSMHKGPLHIAIENNNLEVVKTFVSSPLMDVDFRGANAMTPAMLACSKNYDKILAVLIDNGAKICLKNQFGFFPIHIAALNGALKCFNIILSKAERKGYTAEEILNYADPCQNSTLHIAIHSGNIPIIITCLQNGARVDIKQSDGSTPVHLACTQGSRDLVKMMFELSDFTRQSLHILDSDHQTPLHKAATFDHSHLVEYLLDEGAEIDAVDSNLRTPFLIATSRGSWNSANVLLKRGANIHLFDNKGRNFLHFAVSYTGGLQQFAPEVMQREDVRKLLNSTDHDGCTPLHCASKQDLPGTLANLLLLRASVEIKTNSNKSPLHFAAEYGRWNTCMRLLQGIEGMRLMNEADGDGMTPMHLAALNGHTRVVQLFLGKGSLLLRDYNWRSSLHCAAIGGYTQTMSVLLETHANLLDKAEVDGNTALHLAAREGHVRAVQLLMDKGCKILMNRDGCSFLHVAIFHDRQDVAIAIIQHARWTESMEVFDCFRKGGPIILELIKHMPDVTRLLLDRCLERSEKNKKSQDYWMKYNFKYLQCPLELRGHVDVKNFYEPLASLNAMVRANRGDLLGHPVCQHYLTMKWLGYGLKVHAFNLLLYMVMLIPHTYLIAFSLPPQGSQNATSANDTQLSQKEPFGRTTDKFLLLIIFTLSCVSLVKESIQLIHQRKKYFMDPSNLIEWILYVSTILFVIPTFSNFNSEFTWNFGAVSIFLGWFNLLLYIRRFEYGGMYVVMLLEILKTLFHIMLLFCFLFIAFGLAFHTLLQRKKTIWVYSTGNHASICHDAWRTELRR</sequence>
<evidence type="ECO:0000256" key="4">
    <source>
        <dbReference type="ARBA" id="ARBA00022692"/>
    </source>
</evidence>
<feature type="repeat" description="ANK" evidence="13">
    <location>
        <begin position="163"/>
        <end position="195"/>
    </location>
</feature>
<feature type="repeat" description="ANK" evidence="13">
    <location>
        <begin position="337"/>
        <end position="359"/>
    </location>
</feature>
<evidence type="ECO:0000313" key="16">
    <source>
        <dbReference type="Ensembl" id="ENSEBUP00000021872.1"/>
    </source>
</evidence>
<protein>
    <submittedName>
        <fullName evidence="16">Transient receptor potential cation channel, subfamily A, member 1a</fullName>
    </submittedName>
</protein>
<proteinExistence type="predicted"/>
<dbReference type="PROSITE" id="PS50297">
    <property type="entry name" value="ANK_REP_REGION"/>
    <property type="match status" value="5"/>
</dbReference>
<feature type="domain" description="Ion transport" evidence="15">
    <location>
        <begin position="791"/>
        <end position="964"/>
    </location>
</feature>
<feature type="repeat" description="ANK" evidence="13">
    <location>
        <begin position="230"/>
        <end position="262"/>
    </location>
</feature>
<feature type="repeat" description="ANK" evidence="13">
    <location>
        <begin position="407"/>
        <end position="439"/>
    </location>
</feature>
<evidence type="ECO:0000313" key="17">
    <source>
        <dbReference type="Proteomes" id="UP000694388"/>
    </source>
</evidence>
<dbReference type="InterPro" id="IPR036770">
    <property type="entry name" value="Ankyrin_rpt-contain_sf"/>
</dbReference>
<dbReference type="GO" id="GO:0005216">
    <property type="term" value="F:monoatomic ion channel activity"/>
    <property type="evidence" value="ECO:0007669"/>
    <property type="project" value="InterPro"/>
</dbReference>
<keyword evidence="8" id="KW-0406">Ion transport</keyword>
<evidence type="ECO:0000259" key="15">
    <source>
        <dbReference type="Pfam" id="PF00520"/>
    </source>
</evidence>
<dbReference type="PANTHER" id="PTHR47143:SF1">
    <property type="entry name" value="ION_TRANS DOMAIN-CONTAINING PROTEIN"/>
    <property type="match status" value="1"/>
</dbReference>
<feature type="transmembrane region" description="Helical" evidence="14">
    <location>
        <begin position="784"/>
        <end position="805"/>
    </location>
</feature>
<dbReference type="AlphaFoldDB" id="A0A8C4QZE1"/>
<keyword evidence="4 14" id="KW-0812">Transmembrane</keyword>
<accession>A0A8C4QZE1</accession>
<evidence type="ECO:0000256" key="5">
    <source>
        <dbReference type="ARBA" id="ARBA00022737"/>
    </source>
</evidence>
<reference evidence="16" key="1">
    <citation type="submission" date="2025-08" db="UniProtKB">
        <authorList>
            <consortium name="Ensembl"/>
        </authorList>
    </citation>
    <scope>IDENTIFICATION</scope>
</reference>
<feature type="repeat" description="ANK" evidence="13">
    <location>
        <begin position="613"/>
        <end position="645"/>
    </location>
</feature>
<keyword evidence="3" id="KW-0716">Sensory transduction</keyword>
<dbReference type="GO" id="GO:1902495">
    <property type="term" value="C:transmembrane transporter complex"/>
    <property type="evidence" value="ECO:0007669"/>
    <property type="project" value="TreeGrafter"/>
</dbReference>
<dbReference type="InterPro" id="IPR052076">
    <property type="entry name" value="TRP_cation_channel"/>
</dbReference>
<evidence type="ECO:0000256" key="7">
    <source>
        <dbReference type="ARBA" id="ARBA00023043"/>
    </source>
</evidence>
<keyword evidence="5" id="KW-0677">Repeat</keyword>
<keyword evidence="2" id="KW-0813">Transport</keyword>
<evidence type="ECO:0000256" key="2">
    <source>
        <dbReference type="ARBA" id="ARBA00022448"/>
    </source>
</evidence>